<dbReference type="InterPro" id="IPR001771">
    <property type="entry name" value="GPCR_2_VIP_rcpt_1"/>
</dbReference>
<evidence type="ECO:0000256" key="10">
    <source>
        <dbReference type="ARBA" id="ARBA00023180"/>
    </source>
</evidence>
<keyword evidence="16" id="KW-1185">Reference proteome</keyword>
<evidence type="ECO:0000256" key="12">
    <source>
        <dbReference type="SAM" id="MobiDB-lite"/>
    </source>
</evidence>
<evidence type="ECO:0000256" key="4">
    <source>
        <dbReference type="ARBA" id="ARBA00022692"/>
    </source>
</evidence>
<dbReference type="PRINTS" id="PR00249">
    <property type="entry name" value="GPCRSECRETIN"/>
</dbReference>
<accession>A0A5F9DRK8</accession>
<dbReference type="GO" id="GO:0008528">
    <property type="term" value="F:G protein-coupled peptide receptor activity"/>
    <property type="evidence" value="ECO:0007669"/>
    <property type="project" value="TreeGrafter"/>
</dbReference>
<dbReference type="Ensembl" id="ENSOCUT00000061548.1">
    <property type="protein sequence ID" value="ENSOCUP00000048178.1"/>
    <property type="gene ID" value="ENSOCUG00000013106.4"/>
</dbReference>
<reference evidence="15 16" key="1">
    <citation type="journal article" date="2011" name="Nature">
        <title>A high-resolution map of human evolutionary constraint using 29 mammals.</title>
        <authorList>
            <person name="Lindblad-Toh K."/>
            <person name="Garber M."/>
            <person name="Zuk O."/>
            <person name="Lin M.F."/>
            <person name="Parker B.J."/>
            <person name="Washietl S."/>
            <person name="Kheradpour P."/>
            <person name="Ernst J."/>
            <person name="Jordan G."/>
            <person name="Mauceli E."/>
            <person name="Ward L.D."/>
            <person name="Lowe C.B."/>
            <person name="Holloway A.K."/>
            <person name="Clamp M."/>
            <person name="Gnerre S."/>
            <person name="Alfoldi J."/>
            <person name="Beal K."/>
            <person name="Chang J."/>
            <person name="Clawson H."/>
            <person name="Cuff J."/>
            <person name="Di Palma F."/>
            <person name="Fitzgerald S."/>
            <person name="Flicek P."/>
            <person name="Guttman M."/>
            <person name="Hubisz M.J."/>
            <person name="Jaffe D.B."/>
            <person name="Jungreis I."/>
            <person name="Kent W.J."/>
            <person name="Kostka D."/>
            <person name="Lara M."/>
            <person name="Martins A.L."/>
            <person name="Massingham T."/>
            <person name="Moltke I."/>
            <person name="Raney B.J."/>
            <person name="Rasmussen M.D."/>
            <person name="Robinson J."/>
            <person name="Stark A."/>
            <person name="Vilella A.J."/>
            <person name="Wen J."/>
            <person name="Xie X."/>
            <person name="Zody M.C."/>
            <person name="Baldwin J."/>
            <person name="Bloom T."/>
            <person name="Chin C.W."/>
            <person name="Heiman D."/>
            <person name="Nicol R."/>
            <person name="Nusbaum C."/>
            <person name="Young S."/>
            <person name="Wilkinson J."/>
            <person name="Worley K.C."/>
            <person name="Kovar C.L."/>
            <person name="Muzny D.M."/>
            <person name="Gibbs R.A."/>
            <person name="Cree A."/>
            <person name="Dihn H.H."/>
            <person name="Fowler G."/>
            <person name="Jhangiani S."/>
            <person name="Joshi V."/>
            <person name="Lee S."/>
            <person name="Lewis L.R."/>
            <person name="Nazareth L.V."/>
            <person name="Okwuonu G."/>
            <person name="Santibanez J."/>
            <person name="Warren W.C."/>
            <person name="Mardis E.R."/>
            <person name="Weinstock G.M."/>
            <person name="Wilson R.K."/>
            <person name="Delehaunty K."/>
            <person name="Dooling D."/>
            <person name="Fronik C."/>
            <person name="Fulton L."/>
            <person name="Fulton B."/>
            <person name="Graves T."/>
            <person name="Minx P."/>
            <person name="Sodergren E."/>
            <person name="Birney E."/>
            <person name="Margulies E.H."/>
            <person name="Herrero J."/>
            <person name="Green E.D."/>
            <person name="Haussler D."/>
            <person name="Siepel A."/>
            <person name="Goldman N."/>
            <person name="Pollard K.S."/>
            <person name="Pedersen J.S."/>
            <person name="Lander E.S."/>
            <person name="Kellis M."/>
        </authorList>
    </citation>
    <scope>NUCLEOTIDE SEQUENCE [LARGE SCALE GENOMIC DNA]</scope>
    <source>
        <strain evidence="15 16">Thorbecke inbred</strain>
    </source>
</reference>
<keyword evidence="5 13" id="KW-1133">Transmembrane helix</keyword>
<dbReference type="InterPro" id="IPR017981">
    <property type="entry name" value="GPCR_2-like_7TM"/>
</dbReference>
<keyword evidence="10" id="KW-0325">Glycoprotein</keyword>
<dbReference type="Gene3D" id="1.20.1070.10">
    <property type="entry name" value="Rhodopsin 7-helix transmembrane proteins"/>
    <property type="match status" value="1"/>
</dbReference>
<name>A0A5F9DRK8_RABIT</name>
<dbReference type="GO" id="GO:0007188">
    <property type="term" value="P:adenylate cyclase-modulating G protein-coupled receptor signaling pathway"/>
    <property type="evidence" value="ECO:0007669"/>
    <property type="project" value="TreeGrafter"/>
</dbReference>
<evidence type="ECO:0000256" key="8">
    <source>
        <dbReference type="ARBA" id="ARBA00023157"/>
    </source>
</evidence>
<dbReference type="GO" id="GO:0017046">
    <property type="term" value="F:peptide hormone binding"/>
    <property type="evidence" value="ECO:0007669"/>
    <property type="project" value="TreeGrafter"/>
</dbReference>
<evidence type="ECO:0000256" key="2">
    <source>
        <dbReference type="ARBA" id="ARBA00005314"/>
    </source>
</evidence>
<keyword evidence="4 13" id="KW-0812">Transmembrane</keyword>
<feature type="transmembrane region" description="Helical" evidence="13">
    <location>
        <begin position="329"/>
        <end position="349"/>
    </location>
</feature>
<evidence type="ECO:0000256" key="1">
    <source>
        <dbReference type="ARBA" id="ARBA00004651"/>
    </source>
</evidence>
<dbReference type="InterPro" id="IPR050332">
    <property type="entry name" value="GPCR_2"/>
</dbReference>
<dbReference type="EMBL" id="AAGW02056081">
    <property type="status" value="NOT_ANNOTATED_CDS"/>
    <property type="molecule type" value="Genomic_DNA"/>
</dbReference>
<dbReference type="Proteomes" id="UP000001811">
    <property type="component" value="Chromosome 9"/>
</dbReference>
<evidence type="ECO:0000256" key="5">
    <source>
        <dbReference type="ARBA" id="ARBA00022989"/>
    </source>
</evidence>
<protein>
    <submittedName>
        <fullName evidence="15">Vasoactive intestinal peptide receptor 1</fullName>
    </submittedName>
</protein>
<dbReference type="AlphaFoldDB" id="A0A5F9DRK8"/>
<dbReference type="SUPFAM" id="SSF81321">
    <property type="entry name" value="Family A G protein-coupled receptor-like"/>
    <property type="match status" value="1"/>
</dbReference>
<evidence type="ECO:0000256" key="11">
    <source>
        <dbReference type="ARBA" id="ARBA00023224"/>
    </source>
</evidence>
<feature type="region of interest" description="Disordered" evidence="12">
    <location>
        <begin position="1"/>
        <end position="30"/>
    </location>
</feature>
<evidence type="ECO:0000256" key="7">
    <source>
        <dbReference type="ARBA" id="ARBA00023136"/>
    </source>
</evidence>
<comment type="subcellular location">
    <subcellularLocation>
        <location evidence="1">Cell membrane</location>
        <topology evidence="1">Multi-pass membrane protein</topology>
    </subcellularLocation>
</comment>
<keyword evidence="7 13" id="KW-0472">Membrane</keyword>
<dbReference type="PROSITE" id="PS50261">
    <property type="entry name" value="G_PROTEIN_RECEP_F2_4"/>
    <property type="match status" value="1"/>
</dbReference>
<evidence type="ECO:0000259" key="14">
    <source>
        <dbReference type="PROSITE" id="PS50261"/>
    </source>
</evidence>
<dbReference type="GO" id="GO:0004999">
    <property type="term" value="F:vasoactive intestinal polypeptide receptor activity"/>
    <property type="evidence" value="ECO:0007669"/>
    <property type="project" value="InterPro"/>
</dbReference>
<dbReference type="Pfam" id="PF00002">
    <property type="entry name" value="7tm_2"/>
    <property type="match status" value="1"/>
</dbReference>
<dbReference type="FunFam" id="1.20.1070.10:FF:000032">
    <property type="entry name" value="Vasoactive intestinal polypeptide receptor 1"/>
    <property type="match status" value="1"/>
</dbReference>
<feature type="transmembrane region" description="Helical" evidence="13">
    <location>
        <begin position="214"/>
        <end position="234"/>
    </location>
</feature>
<reference evidence="15" key="3">
    <citation type="submission" date="2025-09" db="UniProtKB">
        <authorList>
            <consortium name="Ensembl"/>
        </authorList>
    </citation>
    <scope>IDENTIFICATION</scope>
    <source>
        <strain evidence="15">Thorbecke</strain>
    </source>
</reference>
<dbReference type="GO" id="GO:0007166">
    <property type="term" value="P:cell surface receptor signaling pathway"/>
    <property type="evidence" value="ECO:0007669"/>
    <property type="project" value="InterPro"/>
</dbReference>
<sequence>MQSRQVSLPWSSPVPAAPPPGRHPLEMADGRGAASVAAAWSPTGWLCPVKGHQRGTQNEHLGQGCTETGALGDLVVRPTRQVGEACVPAAICPTPHPAPCPGYRTALAGLGVQDPFGLPDLPTPRRKLHCTRNYIHMHLFISFILRAAAVFIKDLALFDSGESDHCSEGSVACKAAVVFFQYCVMANFFWLLVEGLYLHTLLAVSFFSERKYFWGYILIGWGVPSTFIVVWTIIRIHYEDYGCWDTINSSLWWIIKAPILTSILVNFILFICIIRILVQKLRPPDIGKSDSSPYSRLAKSTLLLIPLFGVHYIMFAFFPDNFKAEVKMVFELVVGSFQGFVVAILYCFLNGEVQAELRRKWRRWHLQGVLGWNPKYQHPSGGSNGATCSTQVSMLTRVSPSARRSSSFQAEVSLV</sequence>
<keyword evidence="6" id="KW-0297">G-protein coupled receptor</keyword>
<feature type="compositionally biased region" description="Low complexity" evidence="12">
    <location>
        <begin position="1"/>
        <end position="14"/>
    </location>
</feature>
<dbReference type="InterPro" id="IPR017983">
    <property type="entry name" value="GPCR_2_secretin-like_CS"/>
</dbReference>
<feature type="transmembrane region" description="Helical" evidence="13">
    <location>
        <begin position="188"/>
        <end position="207"/>
    </location>
</feature>
<evidence type="ECO:0000256" key="6">
    <source>
        <dbReference type="ARBA" id="ARBA00023040"/>
    </source>
</evidence>
<dbReference type="PANTHER" id="PTHR45620">
    <property type="entry name" value="PDF RECEPTOR-LIKE PROTEIN-RELATED"/>
    <property type="match status" value="1"/>
</dbReference>
<gene>
    <name evidence="15" type="primary">VIPR1</name>
</gene>
<evidence type="ECO:0000256" key="3">
    <source>
        <dbReference type="ARBA" id="ARBA00022475"/>
    </source>
</evidence>
<feature type="transmembrane region" description="Helical" evidence="13">
    <location>
        <begin position="297"/>
        <end position="317"/>
    </location>
</feature>
<dbReference type="InterPro" id="IPR000832">
    <property type="entry name" value="GPCR_2_secretin-like"/>
</dbReference>
<feature type="domain" description="G-protein coupled receptors family 2 profile 2" evidence="14">
    <location>
        <begin position="126"/>
        <end position="350"/>
    </location>
</feature>
<evidence type="ECO:0000256" key="9">
    <source>
        <dbReference type="ARBA" id="ARBA00023170"/>
    </source>
</evidence>
<dbReference type="PRINTS" id="PR01154">
    <property type="entry name" value="VIP1RECEPTOR"/>
</dbReference>
<reference evidence="15" key="2">
    <citation type="submission" date="2025-08" db="UniProtKB">
        <authorList>
            <consortium name="Ensembl"/>
        </authorList>
    </citation>
    <scope>IDENTIFICATION</scope>
    <source>
        <strain evidence="15">Thorbecke</strain>
    </source>
</reference>
<feature type="transmembrane region" description="Helical" evidence="13">
    <location>
        <begin position="134"/>
        <end position="152"/>
    </location>
</feature>
<feature type="transmembrane region" description="Helical" evidence="13">
    <location>
        <begin position="254"/>
        <end position="277"/>
    </location>
</feature>
<comment type="similarity">
    <text evidence="2">Belongs to the G-protein coupled receptor 2 family.</text>
</comment>
<dbReference type="GO" id="GO:0005886">
    <property type="term" value="C:plasma membrane"/>
    <property type="evidence" value="ECO:0007669"/>
    <property type="project" value="UniProtKB-SubCell"/>
</dbReference>
<dbReference type="GeneTree" id="ENSGT00940000156402"/>
<dbReference type="Bgee" id="ENSOCUG00000013106">
    <property type="expression patterns" value="Expressed in liver and 14 other cell types or tissues"/>
</dbReference>
<keyword evidence="9" id="KW-0675">Receptor</keyword>
<dbReference type="PANTHER" id="PTHR45620:SF24">
    <property type="entry name" value="VASOACTIVE INTESTINAL POLYPEPTIDE RECEPTOR 1"/>
    <property type="match status" value="1"/>
</dbReference>
<keyword evidence="11" id="KW-0807">Transducer</keyword>
<organism evidence="15 16">
    <name type="scientific">Oryctolagus cuniculus</name>
    <name type="common">Rabbit</name>
    <dbReference type="NCBI Taxonomy" id="9986"/>
    <lineage>
        <taxon>Eukaryota</taxon>
        <taxon>Metazoa</taxon>
        <taxon>Chordata</taxon>
        <taxon>Craniata</taxon>
        <taxon>Vertebrata</taxon>
        <taxon>Euteleostomi</taxon>
        <taxon>Mammalia</taxon>
        <taxon>Eutheria</taxon>
        <taxon>Euarchontoglires</taxon>
        <taxon>Glires</taxon>
        <taxon>Lagomorpha</taxon>
        <taxon>Leporidae</taxon>
        <taxon>Oryctolagus</taxon>
    </lineage>
</organism>
<dbReference type="PROSITE" id="PS00650">
    <property type="entry name" value="G_PROTEIN_RECEP_F2_2"/>
    <property type="match status" value="1"/>
</dbReference>
<keyword evidence="3" id="KW-1003">Cell membrane</keyword>
<evidence type="ECO:0000256" key="13">
    <source>
        <dbReference type="SAM" id="Phobius"/>
    </source>
</evidence>
<evidence type="ECO:0000313" key="15">
    <source>
        <dbReference type="Ensembl" id="ENSOCUP00000048178.1"/>
    </source>
</evidence>
<keyword evidence="8" id="KW-1015">Disulfide bond</keyword>
<dbReference type="EMBL" id="AAGW02056080">
    <property type="status" value="NOT_ANNOTATED_CDS"/>
    <property type="molecule type" value="Genomic_DNA"/>
</dbReference>
<evidence type="ECO:0000313" key="16">
    <source>
        <dbReference type="Proteomes" id="UP000001811"/>
    </source>
</evidence>
<proteinExistence type="inferred from homology"/>